<dbReference type="InterPro" id="IPR018958">
    <property type="entry name" value="Knr4/Smi1-like_dom"/>
</dbReference>
<reference evidence="3" key="1">
    <citation type="journal article" date="2019" name="Int. J. Syst. Evol. Microbiol.">
        <title>The Global Catalogue of Microorganisms (GCM) 10K type strain sequencing project: providing services to taxonomists for standard genome sequencing and annotation.</title>
        <authorList>
            <consortium name="The Broad Institute Genomics Platform"/>
            <consortium name="The Broad Institute Genome Sequencing Center for Infectious Disease"/>
            <person name="Wu L."/>
            <person name="Ma J."/>
        </authorList>
    </citation>
    <scope>NUCLEOTIDE SEQUENCE [LARGE SCALE GENOMIC DNA]</scope>
    <source>
        <strain evidence="3">NBRC 110044</strain>
    </source>
</reference>
<organism evidence="2 3">
    <name type="scientific">Chitinimonas prasina</name>
    <dbReference type="NCBI Taxonomy" id="1434937"/>
    <lineage>
        <taxon>Bacteria</taxon>
        <taxon>Pseudomonadati</taxon>
        <taxon>Pseudomonadota</taxon>
        <taxon>Betaproteobacteria</taxon>
        <taxon>Neisseriales</taxon>
        <taxon>Chitinibacteraceae</taxon>
        <taxon>Chitinimonas</taxon>
    </lineage>
</organism>
<dbReference type="Gene3D" id="3.40.1580.10">
    <property type="entry name" value="SMI1/KNR4-like"/>
    <property type="match status" value="1"/>
</dbReference>
<evidence type="ECO:0000313" key="2">
    <source>
        <dbReference type="EMBL" id="GLR12988.1"/>
    </source>
</evidence>
<dbReference type="Proteomes" id="UP001156706">
    <property type="component" value="Unassembled WGS sequence"/>
</dbReference>
<dbReference type="EMBL" id="BSOG01000002">
    <property type="protein sequence ID" value="GLR12988.1"/>
    <property type="molecule type" value="Genomic_DNA"/>
</dbReference>
<feature type="domain" description="Knr4/Smi1-like" evidence="1">
    <location>
        <begin position="20"/>
        <end position="144"/>
    </location>
</feature>
<dbReference type="InterPro" id="IPR037883">
    <property type="entry name" value="Knr4/Smi1-like_sf"/>
</dbReference>
<accession>A0ABQ5YES2</accession>
<protein>
    <recommendedName>
        <fullName evidence="1">Knr4/Smi1-like domain-containing protein</fullName>
    </recommendedName>
</protein>
<gene>
    <name evidence="2" type="ORF">GCM10007907_17780</name>
</gene>
<dbReference type="SUPFAM" id="SSF160631">
    <property type="entry name" value="SMI1/KNR4-like"/>
    <property type="match status" value="1"/>
</dbReference>
<sequence length="152" mass="16347">MNFERLNINIGGLPSLGFQGADGVFDQVAALVGAPLPESYLKLIRTADGGHPEVGCFLIPGGNDGNLFEVDHFYAFSNSAAESILDALDKWRGIGDGTLPIGRDGGGNQIFLDMSTGGGVWIILHDENMLKIKIAESFEEFIHGLRLNPDFI</sequence>
<proteinExistence type="predicted"/>
<dbReference type="SMART" id="SM00860">
    <property type="entry name" value="SMI1_KNR4"/>
    <property type="match status" value="1"/>
</dbReference>
<keyword evidence="3" id="KW-1185">Reference proteome</keyword>
<evidence type="ECO:0000259" key="1">
    <source>
        <dbReference type="SMART" id="SM00860"/>
    </source>
</evidence>
<dbReference type="RefSeq" id="WP_284196107.1">
    <property type="nucleotide sequence ID" value="NZ_BSOG01000002.1"/>
</dbReference>
<dbReference type="Pfam" id="PF09346">
    <property type="entry name" value="SMI1_KNR4"/>
    <property type="match status" value="1"/>
</dbReference>
<name>A0ABQ5YES2_9NEIS</name>
<comment type="caution">
    <text evidence="2">The sequence shown here is derived from an EMBL/GenBank/DDBJ whole genome shotgun (WGS) entry which is preliminary data.</text>
</comment>
<evidence type="ECO:0000313" key="3">
    <source>
        <dbReference type="Proteomes" id="UP001156706"/>
    </source>
</evidence>